<dbReference type="InterPro" id="IPR011017">
    <property type="entry name" value="TRASH_dom"/>
</dbReference>
<protein>
    <submittedName>
        <fullName evidence="5">AsnC family transcriptional regulator</fullName>
    </submittedName>
</protein>
<dbReference type="PANTHER" id="PTHR43413:SF4">
    <property type="entry name" value="HTH-TYPE TRANSCRIPTIONAL REGULATOR LYSM"/>
    <property type="match status" value="1"/>
</dbReference>
<dbReference type="PRINTS" id="PR00033">
    <property type="entry name" value="HTHASNC"/>
</dbReference>
<evidence type="ECO:0000313" key="5">
    <source>
        <dbReference type="EMBL" id="UTF52490.1"/>
    </source>
</evidence>
<organism evidence="5 6">
    <name type="scientific">Natronosalvus rutilus</name>
    <dbReference type="NCBI Taxonomy" id="2953753"/>
    <lineage>
        <taxon>Archaea</taxon>
        <taxon>Methanobacteriati</taxon>
        <taxon>Methanobacteriota</taxon>
        <taxon>Stenosarchaea group</taxon>
        <taxon>Halobacteria</taxon>
        <taxon>Halobacteriales</taxon>
        <taxon>Natrialbaceae</taxon>
        <taxon>Natronosalvus</taxon>
    </lineage>
</organism>
<dbReference type="InterPro" id="IPR050684">
    <property type="entry name" value="HTH-Siroheme_Decarb"/>
</dbReference>
<dbReference type="Pfam" id="PF13404">
    <property type="entry name" value="HTH_AsnC-type"/>
    <property type="match status" value="1"/>
</dbReference>
<dbReference type="CDD" id="cd00090">
    <property type="entry name" value="HTH_ARSR"/>
    <property type="match status" value="1"/>
</dbReference>
<dbReference type="Proteomes" id="UP001056855">
    <property type="component" value="Chromosome"/>
</dbReference>
<dbReference type="PROSITE" id="PS00519">
    <property type="entry name" value="HTH_ASNC_1"/>
    <property type="match status" value="1"/>
</dbReference>
<proteinExistence type="predicted"/>
<dbReference type="RefSeq" id="WP_254156434.1">
    <property type="nucleotide sequence ID" value="NZ_CP100355.1"/>
</dbReference>
<dbReference type="InterPro" id="IPR019888">
    <property type="entry name" value="Tscrpt_reg_AsnC-like"/>
</dbReference>
<dbReference type="SMART" id="SM00344">
    <property type="entry name" value="HTH_ASNC"/>
    <property type="match status" value="1"/>
</dbReference>
<name>A0A9E7N909_9EURY</name>
<dbReference type="PROSITE" id="PS50956">
    <property type="entry name" value="HTH_ASNC_2"/>
    <property type="match status" value="1"/>
</dbReference>
<evidence type="ECO:0000259" key="4">
    <source>
        <dbReference type="PROSITE" id="PS50956"/>
    </source>
</evidence>
<dbReference type="GO" id="GO:0043565">
    <property type="term" value="F:sequence-specific DNA binding"/>
    <property type="evidence" value="ECO:0007669"/>
    <property type="project" value="InterPro"/>
</dbReference>
<dbReference type="AlphaFoldDB" id="A0A9E7N909"/>
<dbReference type="InterPro" id="IPR056526">
    <property type="entry name" value="TRASH_HVO_1752"/>
</dbReference>
<feature type="domain" description="HTH asnC-type" evidence="4">
    <location>
        <begin position="4"/>
        <end position="67"/>
    </location>
</feature>
<dbReference type="InterPro" id="IPR000485">
    <property type="entry name" value="AsnC-type_HTH_dom"/>
</dbReference>
<dbReference type="EMBL" id="CP100355">
    <property type="protein sequence ID" value="UTF52490.1"/>
    <property type="molecule type" value="Genomic_DNA"/>
</dbReference>
<evidence type="ECO:0000256" key="1">
    <source>
        <dbReference type="ARBA" id="ARBA00023015"/>
    </source>
</evidence>
<dbReference type="PANTHER" id="PTHR43413">
    <property type="entry name" value="TRANSCRIPTIONAL REGULATOR, ASNC FAMILY"/>
    <property type="match status" value="1"/>
</dbReference>
<keyword evidence="3" id="KW-0804">Transcription</keyword>
<gene>
    <name evidence="5" type="ORF">NGM29_11885</name>
</gene>
<dbReference type="GeneID" id="73290757"/>
<dbReference type="SUPFAM" id="SSF46785">
    <property type="entry name" value="Winged helix' DNA-binding domain"/>
    <property type="match status" value="1"/>
</dbReference>
<evidence type="ECO:0000256" key="3">
    <source>
        <dbReference type="ARBA" id="ARBA00023163"/>
    </source>
</evidence>
<reference evidence="5" key="1">
    <citation type="submission" date="2022-06" db="EMBL/GenBank/DDBJ databases">
        <title>Diverse halophilic archaea isolated from saline environments.</title>
        <authorList>
            <person name="Cui H.-L."/>
        </authorList>
    </citation>
    <scope>NUCLEOTIDE SEQUENCE</scope>
    <source>
        <strain evidence="5">WLHS1</strain>
    </source>
</reference>
<accession>A0A9E7N909</accession>
<dbReference type="Pfam" id="PF24273">
    <property type="entry name" value="TRASH_HVO_1752_C"/>
    <property type="match status" value="1"/>
</dbReference>
<dbReference type="InterPro" id="IPR019885">
    <property type="entry name" value="Tscrpt_reg_HTH_AsnC-type_CS"/>
</dbReference>
<sequence length="197" mass="21573">MHTLDEIDVEILSLLGEDARRPFSDIAETVGLSGPAVSDRVARLEDAGVINRFTIDVDRSTIRGGVPIFVQADVGGASADVDPLRERIGDADAVEHLFVTAEGDVWFYARAEGRNVRRWLEELLGNGDLEYRVTLMDDVEWRPSLGGTAFALTCAECGNTVDSEGESATIGGDAYHFCCPSCRERFENRYARLEEGA</sequence>
<evidence type="ECO:0000313" key="6">
    <source>
        <dbReference type="Proteomes" id="UP001056855"/>
    </source>
</evidence>
<keyword evidence="6" id="KW-1185">Reference proteome</keyword>
<keyword evidence="2" id="KW-0238">DNA-binding</keyword>
<dbReference type="Gene3D" id="1.10.10.10">
    <property type="entry name" value="Winged helix-like DNA-binding domain superfamily/Winged helix DNA-binding domain"/>
    <property type="match status" value="1"/>
</dbReference>
<dbReference type="KEGG" id="sawl:NGM29_11885"/>
<dbReference type="InterPro" id="IPR036390">
    <property type="entry name" value="WH_DNA-bd_sf"/>
</dbReference>
<evidence type="ECO:0000256" key="2">
    <source>
        <dbReference type="ARBA" id="ARBA00023125"/>
    </source>
</evidence>
<dbReference type="InterPro" id="IPR011991">
    <property type="entry name" value="ArsR-like_HTH"/>
</dbReference>
<dbReference type="SMART" id="SM00746">
    <property type="entry name" value="TRASH"/>
    <property type="match status" value="1"/>
</dbReference>
<keyword evidence="1" id="KW-0805">Transcription regulation</keyword>
<dbReference type="InterPro" id="IPR036388">
    <property type="entry name" value="WH-like_DNA-bd_sf"/>
</dbReference>